<dbReference type="SUPFAM" id="SSF51206">
    <property type="entry name" value="cAMP-binding domain-like"/>
    <property type="match status" value="1"/>
</dbReference>
<dbReference type="SUPFAM" id="SSF46785">
    <property type="entry name" value="Winged helix' DNA-binding domain"/>
    <property type="match status" value="1"/>
</dbReference>
<accession>A0ABY2B6K7</accession>
<evidence type="ECO:0000313" key="6">
    <source>
        <dbReference type="EMBL" id="TCO09060.1"/>
    </source>
</evidence>
<evidence type="ECO:0000256" key="3">
    <source>
        <dbReference type="ARBA" id="ARBA00023163"/>
    </source>
</evidence>
<name>A0ABY2B6K7_9ACTN</name>
<dbReference type="InterPro" id="IPR018490">
    <property type="entry name" value="cNMP-bd_dom_sf"/>
</dbReference>
<organism evidence="6 7">
    <name type="scientific">Kribbella orskensis</name>
    <dbReference type="NCBI Taxonomy" id="2512216"/>
    <lineage>
        <taxon>Bacteria</taxon>
        <taxon>Bacillati</taxon>
        <taxon>Actinomycetota</taxon>
        <taxon>Actinomycetes</taxon>
        <taxon>Propionibacteriales</taxon>
        <taxon>Kribbellaceae</taxon>
        <taxon>Kribbella</taxon>
    </lineage>
</organism>
<dbReference type="RefSeq" id="WP_132197259.1">
    <property type="nucleotide sequence ID" value="NZ_SLWM01000041.1"/>
</dbReference>
<protein>
    <submittedName>
        <fullName evidence="6">CRP-like cAMP-binding protein</fullName>
    </submittedName>
</protein>
<evidence type="ECO:0000259" key="5">
    <source>
        <dbReference type="PROSITE" id="PS51063"/>
    </source>
</evidence>
<dbReference type="Gene3D" id="2.60.120.10">
    <property type="entry name" value="Jelly Rolls"/>
    <property type="match status" value="1"/>
</dbReference>
<dbReference type="InterPro" id="IPR014710">
    <property type="entry name" value="RmlC-like_jellyroll"/>
</dbReference>
<dbReference type="EMBL" id="SLWM01000041">
    <property type="protein sequence ID" value="TCO09060.1"/>
    <property type="molecule type" value="Genomic_DNA"/>
</dbReference>
<reference evidence="6 7" key="1">
    <citation type="journal article" date="2015" name="Stand. Genomic Sci.">
        <title>Genomic Encyclopedia of Bacterial and Archaeal Type Strains, Phase III: the genomes of soil and plant-associated and newly described type strains.</title>
        <authorList>
            <person name="Whitman W.B."/>
            <person name="Woyke T."/>
            <person name="Klenk H.P."/>
            <person name="Zhou Y."/>
            <person name="Lilburn T.G."/>
            <person name="Beck B.J."/>
            <person name="De Vos P."/>
            <person name="Vandamme P."/>
            <person name="Eisen J.A."/>
            <person name="Garrity G."/>
            <person name="Hugenholtz P."/>
            <person name="Kyrpides N.C."/>
        </authorList>
    </citation>
    <scope>NUCLEOTIDE SEQUENCE [LARGE SCALE GENOMIC DNA]</scope>
    <source>
        <strain evidence="6 7">VKM Ac-2538</strain>
    </source>
</reference>
<dbReference type="InterPro" id="IPR036388">
    <property type="entry name" value="WH-like_DNA-bd_sf"/>
</dbReference>
<dbReference type="PANTHER" id="PTHR24567">
    <property type="entry name" value="CRP FAMILY TRANSCRIPTIONAL REGULATORY PROTEIN"/>
    <property type="match status" value="1"/>
</dbReference>
<dbReference type="SMART" id="SM00100">
    <property type="entry name" value="cNMP"/>
    <property type="match status" value="1"/>
</dbReference>
<keyword evidence="1" id="KW-0805">Transcription regulation</keyword>
<keyword evidence="2" id="KW-0238">DNA-binding</keyword>
<evidence type="ECO:0000259" key="4">
    <source>
        <dbReference type="PROSITE" id="PS50042"/>
    </source>
</evidence>
<dbReference type="InterPro" id="IPR036390">
    <property type="entry name" value="WH_DNA-bd_sf"/>
</dbReference>
<dbReference type="InterPro" id="IPR050397">
    <property type="entry name" value="Env_Response_Regulators"/>
</dbReference>
<dbReference type="InterPro" id="IPR000595">
    <property type="entry name" value="cNMP-bd_dom"/>
</dbReference>
<evidence type="ECO:0000256" key="2">
    <source>
        <dbReference type="ARBA" id="ARBA00023125"/>
    </source>
</evidence>
<dbReference type="Gene3D" id="1.10.10.10">
    <property type="entry name" value="Winged helix-like DNA-binding domain superfamily/Winged helix DNA-binding domain"/>
    <property type="match status" value="1"/>
</dbReference>
<dbReference type="Pfam" id="PF00027">
    <property type="entry name" value="cNMP_binding"/>
    <property type="match status" value="1"/>
</dbReference>
<keyword evidence="7" id="KW-1185">Reference proteome</keyword>
<dbReference type="InterPro" id="IPR012318">
    <property type="entry name" value="HTH_CRP"/>
</dbReference>
<sequence>MASGEVVDHRSFLGRLEPADRAFLLRLGHPKRFRKGARIIVQGDHSDTVFLTLSGLVKVTLDTPDGREIVLAVLGAGDLLGEFEVIDGRPQRSASNVAVLPVECRVIPGDEFMASLETHPQMLLVMVRVIIGRLQAADRRREASASMGVSRSLAGFLVELVDRYGTSDGSVIDISIHLTQEELASLMSTSRDSAVRGLSTLRTKGLIATRRRQIVVTDLDGLRRYASATAPAPARDD</sequence>
<comment type="caution">
    <text evidence="6">The sequence shown here is derived from an EMBL/GenBank/DDBJ whole genome shotgun (WGS) entry which is preliminary data.</text>
</comment>
<dbReference type="SMART" id="SM00419">
    <property type="entry name" value="HTH_CRP"/>
    <property type="match status" value="1"/>
</dbReference>
<dbReference type="PANTHER" id="PTHR24567:SF74">
    <property type="entry name" value="HTH-TYPE TRANSCRIPTIONAL REGULATOR ARCR"/>
    <property type="match status" value="1"/>
</dbReference>
<dbReference type="PROSITE" id="PS51063">
    <property type="entry name" value="HTH_CRP_2"/>
    <property type="match status" value="1"/>
</dbReference>
<evidence type="ECO:0000256" key="1">
    <source>
        <dbReference type="ARBA" id="ARBA00023015"/>
    </source>
</evidence>
<feature type="domain" description="HTH crp-type" evidence="5">
    <location>
        <begin position="147"/>
        <end position="220"/>
    </location>
</feature>
<dbReference type="Proteomes" id="UP000295818">
    <property type="component" value="Unassembled WGS sequence"/>
</dbReference>
<evidence type="ECO:0000313" key="7">
    <source>
        <dbReference type="Proteomes" id="UP000295818"/>
    </source>
</evidence>
<dbReference type="PROSITE" id="PS50042">
    <property type="entry name" value="CNMP_BINDING_3"/>
    <property type="match status" value="1"/>
</dbReference>
<dbReference type="CDD" id="cd00038">
    <property type="entry name" value="CAP_ED"/>
    <property type="match status" value="1"/>
</dbReference>
<feature type="domain" description="Cyclic nucleotide-binding" evidence="4">
    <location>
        <begin position="12"/>
        <end position="112"/>
    </location>
</feature>
<proteinExistence type="predicted"/>
<gene>
    <name evidence="6" type="ORF">EV644_1416</name>
</gene>
<dbReference type="Pfam" id="PF13545">
    <property type="entry name" value="HTH_Crp_2"/>
    <property type="match status" value="1"/>
</dbReference>
<keyword evidence="3" id="KW-0804">Transcription</keyword>